<dbReference type="GO" id="GO:0005737">
    <property type="term" value="C:cytoplasm"/>
    <property type="evidence" value="ECO:0007669"/>
    <property type="project" value="UniProtKB-SubCell"/>
</dbReference>
<dbReference type="AlphaFoldDB" id="F0YLG2"/>
<dbReference type="eggNOG" id="KOG0680">
    <property type="taxonomic scope" value="Eukaryota"/>
</dbReference>
<dbReference type="CDD" id="cd10210">
    <property type="entry name" value="ASKHA_NBD_Arp6"/>
    <property type="match status" value="1"/>
</dbReference>
<dbReference type="GeneID" id="20221268"/>
<dbReference type="KEGG" id="aaf:AURANDRAFT_33208"/>
<organism evidence="6">
    <name type="scientific">Aureococcus anophagefferens</name>
    <name type="common">Harmful bloom alga</name>
    <dbReference type="NCBI Taxonomy" id="44056"/>
    <lineage>
        <taxon>Eukaryota</taxon>
        <taxon>Sar</taxon>
        <taxon>Stramenopiles</taxon>
        <taxon>Ochrophyta</taxon>
        <taxon>Pelagophyceae</taxon>
        <taxon>Pelagomonadales</taxon>
        <taxon>Pelagomonadaceae</taxon>
        <taxon>Aureococcus</taxon>
    </lineage>
</organism>
<evidence type="ECO:0000256" key="1">
    <source>
        <dbReference type="ARBA" id="ARBA00004496"/>
    </source>
</evidence>
<evidence type="ECO:0000313" key="6">
    <source>
        <dbReference type="Proteomes" id="UP000002729"/>
    </source>
</evidence>
<dbReference type="OMA" id="FFEEYEC"/>
<dbReference type="RefSeq" id="XP_009041325.1">
    <property type="nucleotide sequence ID" value="XM_009043077.1"/>
</dbReference>
<dbReference type="SMART" id="SM00268">
    <property type="entry name" value="ACTIN"/>
    <property type="match status" value="1"/>
</dbReference>
<evidence type="ECO:0008006" key="7">
    <source>
        <dbReference type="Google" id="ProtNLM"/>
    </source>
</evidence>
<accession>F0YLG2</accession>
<reference evidence="5 6" key="1">
    <citation type="journal article" date="2011" name="Proc. Natl. Acad. Sci. U.S.A.">
        <title>Niche of harmful alga Aureococcus anophagefferens revealed through ecogenomics.</title>
        <authorList>
            <person name="Gobler C.J."/>
            <person name="Berry D.L."/>
            <person name="Dyhrman S.T."/>
            <person name="Wilhelm S.W."/>
            <person name="Salamov A."/>
            <person name="Lobanov A.V."/>
            <person name="Zhang Y."/>
            <person name="Collier J.L."/>
            <person name="Wurch L.L."/>
            <person name="Kustka A.B."/>
            <person name="Dill B.D."/>
            <person name="Shah M."/>
            <person name="VerBerkmoes N.C."/>
            <person name="Kuo A."/>
            <person name="Terry A."/>
            <person name="Pangilinan J."/>
            <person name="Lindquist E.A."/>
            <person name="Lucas S."/>
            <person name="Paulsen I.T."/>
            <person name="Hattenrath-Lehmann T.K."/>
            <person name="Talmage S.C."/>
            <person name="Walker E.A."/>
            <person name="Koch F."/>
            <person name="Burson A.M."/>
            <person name="Marcoval M.A."/>
            <person name="Tang Y.Z."/>
            <person name="Lecleir G.R."/>
            <person name="Coyne K.J."/>
            <person name="Berg G.M."/>
            <person name="Bertrand E.M."/>
            <person name="Saito M.A."/>
            <person name="Gladyshev V.N."/>
            <person name="Grigoriev I.V."/>
        </authorList>
    </citation>
    <scope>NUCLEOTIDE SEQUENCE [LARGE SCALE GENOMIC DNA]</scope>
    <source>
        <strain evidence="6">CCMP 1984</strain>
    </source>
</reference>
<dbReference type="Pfam" id="PF00022">
    <property type="entry name" value="Actin"/>
    <property type="match status" value="1"/>
</dbReference>
<comment type="similarity">
    <text evidence="2">Belongs to the actin family. ARP6 subfamily.</text>
</comment>
<protein>
    <recommendedName>
        <fullName evidence="7">Actin-like protein</fullName>
    </recommendedName>
</protein>
<dbReference type="Gene3D" id="3.30.420.40">
    <property type="match status" value="2"/>
</dbReference>
<dbReference type="OrthoDB" id="6220758at2759"/>
<comment type="subcellular location">
    <subcellularLocation>
        <location evidence="1">Cytoplasm</location>
    </subcellularLocation>
</comment>
<dbReference type="EMBL" id="GL833157">
    <property type="protein sequence ID" value="EGB04048.1"/>
    <property type="molecule type" value="Genomic_DNA"/>
</dbReference>
<dbReference type="PANTHER" id="PTHR11937">
    <property type="entry name" value="ACTIN"/>
    <property type="match status" value="1"/>
</dbReference>
<gene>
    <name evidence="5" type="ORF">AURANDRAFT_33208</name>
</gene>
<dbReference type="GO" id="GO:0005634">
    <property type="term" value="C:nucleus"/>
    <property type="evidence" value="ECO:0007669"/>
    <property type="project" value="UniProtKB-ARBA"/>
</dbReference>
<sequence length="420" mass="47220">MEPLTCVVDNGSYEVRVGFCGDVVPRLIAPNCTARPRQQLRVLVADEIYNIRNLAQLEVTRPLERGILVNAACQRDVWKRCFDIVRCEPRDSKVTVTESVLSPPSVQRAMDEVLFEDFGFLGRCRVPAPVCVAEAAAQLDQDVFHMQNDGLNDVWKQQRCLNEINLVVDFGHTATTVTPVVAGSTIPCAIRRNDIGGQVLTGHLRELISYRQYNMANEGVTLDQLKRRLCFVSQDWKQDIVACEGTTRERGVAGPHYAEYILPDFQTLDHGYARLTRCPMSVFDEVRRRTPMDAMPQFLRLESERFCAPELLFSPQNIGLSQCGVHELIADAILHVDSCLRTPLSQRIIICGGGSQLPGLCNRVERELFSLLPQRVCVMRPSDADHLAFRGAAILAAIPDNYLSKTEWEEYGPDCLYVRP</sequence>
<keyword evidence="6" id="KW-1185">Reference proteome</keyword>
<dbReference type="InterPro" id="IPR004000">
    <property type="entry name" value="Actin"/>
</dbReference>
<dbReference type="Gene3D" id="3.90.640.10">
    <property type="entry name" value="Actin, Chain A, domain 4"/>
    <property type="match status" value="1"/>
</dbReference>
<evidence type="ECO:0000256" key="4">
    <source>
        <dbReference type="ARBA" id="ARBA00049360"/>
    </source>
</evidence>
<dbReference type="FunFam" id="3.90.640.10:FF:000014">
    <property type="entry name" value="Putative actin-related protein 6"/>
    <property type="match status" value="1"/>
</dbReference>
<evidence type="ECO:0000256" key="2">
    <source>
        <dbReference type="ARBA" id="ARBA00005665"/>
    </source>
</evidence>
<dbReference type="InterPro" id="IPR043129">
    <property type="entry name" value="ATPase_NBD"/>
</dbReference>
<dbReference type="Proteomes" id="UP000002729">
    <property type="component" value="Unassembled WGS sequence"/>
</dbReference>
<evidence type="ECO:0000256" key="3">
    <source>
        <dbReference type="ARBA" id="ARBA00022490"/>
    </source>
</evidence>
<name>F0YLG2_AURAN</name>
<proteinExistence type="inferred from homology"/>
<dbReference type="SUPFAM" id="SSF53067">
    <property type="entry name" value="Actin-like ATPase domain"/>
    <property type="match status" value="2"/>
</dbReference>
<evidence type="ECO:0000313" key="5">
    <source>
        <dbReference type="EMBL" id="EGB04048.1"/>
    </source>
</evidence>
<comment type="catalytic activity">
    <reaction evidence="4">
        <text>ATP + H2O = ADP + phosphate + H(+)</text>
        <dbReference type="Rhea" id="RHEA:13065"/>
        <dbReference type="ChEBI" id="CHEBI:15377"/>
        <dbReference type="ChEBI" id="CHEBI:15378"/>
        <dbReference type="ChEBI" id="CHEBI:30616"/>
        <dbReference type="ChEBI" id="CHEBI:43474"/>
        <dbReference type="ChEBI" id="CHEBI:456216"/>
    </reaction>
</comment>
<dbReference type="InParanoid" id="F0YLG2"/>
<keyword evidence="3" id="KW-0963">Cytoplasm</keyword>